<dbReference type="GO" id="GO:0008270">
    <property type="term" value="F:zinc ion binding"/>
    <property type="evidence" value="ECO:0007669"/>
    <property type="project" value="UniProtKB-KW"/>
</dbReference>
<dbReference type="GO" id="GO:0005634">
    <property type="term" value="C:nucleus"/>
    <property type="evidence" value="ECO:0007669"/>
    <property type="project" value="UniProtKB-SubCell"/>
</dbReference>
<evidence type="ECO:0000256" key="4">
    <source>
        <dbReference type="SAM" id="MobiDB-lite"/>
    </source>
</evidence>
<feature type="region of interest" description="Disordered" evidence="4">
    <location>
        <begin position="1"/>
        <end position="22"/>
    </location>
</feature>
<accession>A0A3E2HEQ1</accession>
<evidence type="ECO:0000256" key="1">
    <source>
        <dbReference type="ARBA" id="ARBA00004123"/>
    </source>
</evidence>
<evidence type="ECO:0000256" key="2">
    <source>
        <dbReference type="ARBA" id="ARBA00023242"/>
    </source>
</evidence>
<comment type="subcellular location">
    <subcellularLocation>
        <location evidence="1">Nucleus</location>
    </subcellularLocation>
</comment>
<dbReference type="PROSITE" id="PS50157">
    <property type="entry name" value="ZINC_FINGER_C2H2_2"/>
    <property type="match status" value="2"/>
</dbReference>
<dbReference type="STRING" id="5539.A0A3E2HEQ1"/>
<keyword evidence="3" id="KW-0863">Zinc-finger</keyword>
<dbReference type="InterPro" id="IPR036236">
    <property type="entry name" value="Znf_C2H2_sf"/>
</dbReference>
<feature type="domain" description="C2H2-type" evidence="5">
    <location>
        <begin position="252"/>
        <end position="279"/>
    </location>
</feature>
<comment type="caution">
    <text evidence="6">The sequence shown here is derived from an EMBL/GenBank/DDBJ whole genome shotgun (WGS) entry which is preliminary data.</text>
</comment>
<dbReference type="Proteomes" id="UP000258309">
    <property type="component" value="Unassembled WGS sequence"/>
</dbReference>
<dbReference type="GO" id="GO:1990526">
    <property type="term" value="C:Ste12p-Dig1p-Dig2p complex"/>
    <property type="evidence" value="ECO:0007669"/>
    <property type="project" value="TreeGrafter"/>
</dbReference>
<dbReference type="PANTHER" id="PTHR47427:SF2">
    <property type="entry name" value="C2H2-TYPE DOMAIN-CONTAINING PROTEIN"/>
    <property type="match status" value="1"/>
</dbReference>
<dbReference type="InterPro" id="IPR013087">
    <property type="entry name" value="Znf_C2H2_type"/>
</dbReference>
<dbReference type="PANTHER" id="PTHR47427">
    <property type="entry name" value="PROTEIN STE12"/>
    <property type="match status" value="1"/>
</dbReference>
<evidence type="ECO:0000313" key="6">
    <source>
        <dbReference type="EMBL" id="RFU31894.1"/>
    </source>
</evidence>
<evidence type="ECO:0000259" key="5">
    <source>
        <dbReference type="PROSITE" id="PS50157"/>
    </source>
</evidence>
<gene>
    <name evidence="6" type="ORF">B7463_g4425</name>
</gene>
<feature type="non-terminal residue" evidence="6">
    <location>
        <position position="328"/>
    </location>
</feature>
<name>A0A3E2HEQ1_SCYLI</name>
<dbReference type="Gene3D" id="3.30.160.60">
    <property type="entry name" value="Classic Zinc Finger"/>
    <property type="match status" value="2"/>
</dbReference>
<dbReference type="SUPFAM" id="SSF57667">
    <property type="entry name" value="beta-beta-alpha zinc fingers"/>
    <property type="match status" value="1"/>
</dbReference>
<sequence>MEEMSPDMQPLQQPTSGMPPAPIDIASFGPVSSISNFLHEFHSNGILFDGNDIRGYPNADFTANTLSISHGHNVRPSPYRSTTVAKGFSSLDVESLGFTLTSWPDTFIGSLDTNFHDYYNLQSALKHEIETSQTDCARSNYQQDSMQSMSTNIKYSTSATNNSEITAPHRTPRKNMSIEPLQKQAPLASTKPKRKLVCKPRKRIKGDHNMPSNIRVQKQSQRQCPREGCGRKFQRQEHLTRHMKIHFDTDAYSCLFCPKIFGRADNLKSHIKLHSFPNKKFSRTSYHPEAARVWAMMGQKSMTRKLMGSRESQVEERAWNNLWREFSG</sequence>
<feature type="non-terminal residue" evidence="6">
    <location>
        <position position="1"/>
    </location>
</feature>
<proteinExistence type="predicted"/>
<dbReference type="SMART" id="SM00355">
    <property type="entry name" value="ZnF_C2H2"/>
    <property type="match status" value="2"/>
</dbReference>
<organism evidence="6 7">
    <name type="scientific">Scytalidium lignicola</name>
    <name type="common">Hyphomycete</name>
    <dbReference type="NCBI Taxonomy" id="5539"/>
    <lineage>
        <taxon>Eukaryota</taxon>
        <taxon>Fungi</taxon>
        <taxon>Dikarya</taxon>
        <taxon>Ascomycota</taxon>
        <taxon>Pezizomycotina</taxon>
        <taxon>Leotiomycetes</taxon>
        <taxon>Leotiomycetes incertae sedis</taxon>
        <taxon>Scytalidium</taxon>
    </lineage>
</organism>
<dbReference type="PROSITE" id="PS00028">
    <property type="entry name" value="ZINC_FINGER_C2H2_1"/>
    <property type="match status" value="2"/>
</dbReference>
<dbReference type="OrthoDB" id="654211at2759"/>
<evidence type="ECO:0000256" key="3">
    <source>
        <dbReference type="PROSITE-ProRule" id="PRU00042"/>
    </source>
</evidence>
<dbReference type="InterPro" id="IPR052127">
    <property type="entry name" value="STE12_transcription_factor"/>
</dbReference>
<protein>
    <recommendedName>
        <fullName evidence="5">C2H2-type domain-containing protein</fullName>
    </recommendedName>
</protein>
<dbReference type="GO" id="GO:1990527">
    <property type="term" value="C:Tec1p-Ste12p-Dig1p complex"/>
    <property type="evidence" value="ECO:0007669"/>
    <property type="project" value="TreeGrafter"/>
</dbReference>
<feature type="domain" description="C2H2-type" evidence="5">
    <location>
        <begin position="222"/>
        <end position="251"/>
    </location>
</feature>
<keyword evidence="7" id="KW-1185">Reference proteome</keyword>
<dbReference type="Pfam" id="PF00096">
    <property type="entry name" value="zf-C2H2"/>
    <property type="match status" value="2"/>
</dbReference>
<evidence type="ECO:0000313" key="7">
    <source>
        <dbReference type="Proteomes" id="UP000258309"/>
    </source>
</evidence>
<keyword evidence="2" id="KW-0539">Nucleus</keyword>
<reference evidence="6 7" key="1">
    <citation type="submission" date="2018-05" db="EMBL/GenBank/DDBJ databases">
        <title>Draft genome sequence of Scytalidium lignicola DSM 105466, a ubiquitous saprotrophic fungus.</title>
        <authorList>
            <person name="Buettner E."/>
            <person name="Gebauer A.M."/>
            <person name="Hofrichter M."/>
            <person name="Liers C."/>
            <person name="Kellner H."/>
        </authorList>
    </citation>
    <scope>NUCLEOTIDE SEQUENCE [LARGE SCALE GENOMIC DNA]</scope>
    <source>
        <strain evidence="6 7">DSM 105466</strain>
    </source>
</reference>
<dbReference type="EMBL" id="NCSJ02000065">
    <property type="protein sequence ID" value="RFU31894.1"/>
    <property type="molecule type" value="Genomic_DNA"/>
</dbReference>
<dbReference type="GO" id="GO:0003700">
    <property type="term" value="F:DNA-binding transcription factor activity"/>
    <property type="evidence" value="ECO:0007669"/>
    <property type="project" value="TreeGrafter"/>
</dbReference>
<keyword evidence="3" id="KW-0479">Metal-binding</keyword>
<keyword evidence="3" id="KW-0862">Zinc</keyword>
<feature type="region of interest" description="Disordered" evidence="4">
    <location>
        <begin position="157"/>
        <end position="195"/>
    </location>
</feature>
<dbReference type="AlphaFoldDB" id="A0A3E2HEQ1"/>